<protein>
    <submittedName>
        <fullName evidence="2">RHS repeat-associated core domain-containing protein</fullName>
    </submittedName>
</protein>
<evidence type="ECO:0000313" key="3">
    <source>
        <dbReference type="Proteomes" id="UP001150728"/>
    </source>
</evidence>
<sequence length="307" mass="34891">MSESKKIFYMNGLPLNIKSKNATQTLFRSHITPLAEWQDEPDSTTKLYSTDDSASILQTSASPEQTIVYTPYGHRPDASAMPLLGFNGELLNTAIGFYLLGIGYHRSYSPAHMRFSCPDSMSPFGGGGINAYAYCSNDPINKIDPSGHVNLRKAIGNFFGRKEKLTQQVNIYNTETEARANAIGRLKFPDQPKTSQDYHLTSIKMEKNMEELPQVPTLSGEAEKYRDKHFKGESPIIAGVLSELAEEASKKLNAFRMQQREFEKKGEEWRSAARIKAHEEQRLKEEKAREMRDQIRRERRENGVRHP</sequence>
<dbReference type="SUPFAM" id="SSF56399">
    <property type="entry name" value="ADP-ribosylation"/>
    <property type="match status" value="1"/>
</dbReference>
<dbReference type="InterPro" id="IPR022385">
    <property type="entry name" value="Rhs_assc_core"/>
</dbReference>
<dbReference type="Proteomes" id="UP001150728">
    <property type="component" value="Unassembled WGS sequence"/>
</dbReference>
<dbReference type="RefSeq" id="WP_274120055.1">
    <property type="nucleotide sequence ID" value="NZ_CP128558.1"/>
</dbReference>
<reference evidence="2" key="1">
    <citation type="submission" date="2022-07" db="EMBL/GenBank/DDBJ databases">
        <title>Multi-strain Analysis of Pseudomonas putida Reveals Metabolic and Genetic Diversity.</title>
        <authorList>
            <person name="Monk J.M."/>
        </authorList>
    </citation>
    <scope>NUCLEOTIDE SEQUENCE</scope>
    <source>
        <strain evidence="2">17633</strain>
    </source>
</reference>
<gene>
    <name evidence="2" type="ORF">NP554_08765</name>
</gene>
<evidence type="ECO:0000313" key="2">
    <source>
        <dbReference type="EMBL" id="MDD2111885.1"/>
    </source>
</evidence>
<name>A0A9X4D9E1_9PSED</name>
<comment type="caution">
    <text evidence="2">The sequence shown here is derived from an EMBL/GenBank/DDBJ whole genome shotgun (WGS) entry which is preliminary data.</text>
</comment>
<organism evidence="2 3">
    <name type="scientific">Pseudomonas asiatica</name>
    <dbReference type="NCBI Taxonomy" id="2219225"/>
    <lineage>
        <taxon>Bacteria</taxon>
        <taxon>Pseudomonadati</taxon>
        <taxon>Pseudomonadota</taxon>
        <taxon>Gammaproteobacteria</taxon>
        <taxon>Pseudomonadales</taxon>
        <taxon>Pseudomonadaceae</taxon>
        <taxon>Pseudomonas</taxon>
    </lineage>
</organism>
<dbReference type="NCBIfam" id="TIGR03696">
    <property type="entry name" value="Rhs_assc_core"/>
    <property type="match status" value="1"/>
</dbReference>
<evidence type="ECO:0000256" key="1">
    <source>
        <dbReference type="SAM" id="MobiDB-lite"/>
    </source>
</evidence>
<proteinExistence type="predicted"/>
<feature type="region of interest" description="Disordered" evidence="1">
    <location>
        <begin position="279"/>
        <end position="307"/>
    </location>
</feature>
<dbReference type="AlphaFoldDB" id="A0A9X4D9E1"/>
<dbReference type="EMBL" id="JANIAM010000005">
    <property type="protein sequence ID" value="MDD2111885.1"/>
    <property type="molecule type" value="Genomic_DNA"/>
</dbReference>
<accession>A0A9X4D9E1</accession>
<dbReference type="Gene3D" id="2.180.10.10">
    <property type="entry name" value="RHS repeat-associated core"/>
    <property type="match status" value="1"/>
</dbReference>